<reference evidence="2" key="1">
    <citation type="journal article" date="2019" name="Int. J. Syst. Evol. Microbiol.">
        <title>The Global Catalogue of Microorganisms (GCM) 10K type strain sequencing project: providing services to taxonomists for standard genome sequencing and annotation.</title>
        <authorList>
            <consortium name="The Broad Institute Genomics Platform"/>
            <consortium name="The Broad Institute Genome Sequencing Center for Infectious Disease"/>
            <person name="Wu L."/>
            <person name="Ma J."/>
        </authorList>
    </citation>
    <scope>NUCLEOTIDE SEQUENCE [LARGE SCALE GENOMIC DNA]</scope>
    <source>
        <strain evidence="2">TISTR 2241</strain>
    </source>
</reference>
<name>A0ABW5PUF7_9BACI</name>
<dbReference type="PANTHER" id="PTHR38451:SF1">
    <property type="entry name" value="TRNA (ADENINE(22)-N(1))-METHYLTRANSFERASE"/>
    <property type="match status" value="1"/>
</dbReference>
<dbReference type="InterPro" id="IPR029063">
    <property type="entry name" value="SAM-dependent_MTases_sf"/>
</dbReference>
<organism evidence="1 2">
    <name type="scientific">Terrilactibacillus laevilacticus</name>
    <dbReference type="NCBI Taxonomy" id="1380157"/>
    <lineage>
        <taxon>Bacteria</taxon>
        <taxon>Bacillati</taxon>
        <taxon>Bacillota</taxon>
        <taxon>Bacilli</taxon>
        <taxon>Bacillales</taxon>
        <taxon>Bacillaceae</taxon>
        <taxon>Terrilactibacillus</taxon>
    </lineage>
</organism>
<proteinExistence type="predicted"/>
<comment type="caution">
    <text evidence="1">The sequence shown here is derived from an EMBL/GenBank/DDBJ whole genome shotgun (WGS) entry which is preliminary data.</text>
</comment>
<gene>
    <name evidence="1" type="ORF">ACFSTF_13280</name>
</gene>
<dbReference type="PANTHER" id="PTHR38451">
    <property type="entry name" value="TRNA (ADENINE(22)-N(1))-METHYLTRANSFERASE"/>
    <property type="match status" value="1"/>
</dbReference>
<protein>
    <submittedName>
        <fullName evidence="1">tRNA (Adenine(22)-N(1))-methyltransferase</fullName>
    </submittedName>
</protein>
<dbReference type="SUPFAM" id="SSF53335">
    <property type="entry name" value="S-adenosyl-L-methionine-dependent methyltransferases"/>
    <property type="match status" value="1"/>
</dbReference>
<sequence length="233" mass="26543">MQNINLSKRLKKVASYIPRNSKIADIGSDHAYLPCYALQNGLINEAIAGEVNEGPYLSAVHTVEECQLSTLVQCRLGNGLSVISKGEVDCIIIAGMGGELIKQILENGKSQLSTKERLILQPNVASDRVRTWLDTNDWSIIDESILEEDQHIYEIIVAEKSKEIHQNLSDIERLMGPYLIKEKNDVFIKKWAHEADKMRKIIESLKETTQTENILNKIELFCERENQIRRQLK</sequence>
<evidence type="ECO:0000313" key="2">
    <source>
        <dbReference type="Proteomes" id="UP001597458"/>
    </source>
</evidence>
<keyword evidence="2" id="KW-1185">Reference proteome</keyword>
<dbReference type="RefSeq" id="WP_141189948.1">
    <property type="nucleotide sequence ID" value="NZ_JBHUMR010000014.1"/>
</dbReference>
<accession>A0ABW5PUF7</accession>
<dbReference type="EMBL" id="JBHUMR010000014">
    <property type="protein sequence ID" value="MFD2618282.1"/>
    <property type="molecule type" value="Genomic_DNA"/>
</dbReference>
<dbReference type="Gene3D" id="3.40.50.150">
    <property type="entry name" value="Vaccinia Virus protein VP39"/>
    <property type="match status" value="1"/>
</dbReference>
<dbReference type="Proteomes" id="UP001597458">
    <property type="component" value="Unassembled WGS sequence"/>
</dbReference>
<dbReference type="PIRSF" id="PIRSF018637">
    <property type="entry name" value="TrmK"/>
    <property type="match status" value="1"/>
</dbReference>
<dbReference type="Gene3D" id="1.10.287.1890">
    <property type="match status" value="1"/>
</dbReference>
<dbReference type="Pfam" id="PF04816">
    <property type="entry name" value="TrmK"/>
    <property type="match status" value="1"/>
</dbReference>
<evidence type="ECO:0000313" key="1">
    <source>
        <dbReference type="EMBL" id="MFD2618282.1"/>
    </source>
</evidence>
<dbReference type="InterPro" id="IPR006901">
    <property type="entry name" value="TrmK"/>
</dbReference>